<keyword evidence="1" id="KW-0732">Signal</keyword>
<protein>
    <recommendedName>
        <fullName evidence="4">PEP-CTERM sorting domain-containing protein</fullName>
    </recommendedName>
</protein>
<dbReference type="EMBL" id="JBIGIB010000001">
    <property type="protein sequence ID" value="MFG6465943.1"/>
    <property type="molecule type" value="Genomic_DNA"/>
</dbReference>
<evidence type="ECO:0000313" key="2">
    <source>
        <dbReference type="EMBL" id="MFG6465943.1"/>
    </source>
</evidence>
<comment type="caution">
    <text evidence="2">The sequence shown here is derived from an EMBL/GenBank/DDBJ whole genome shotgun (WGS) entry which is preliminary data.</text>
</comment>
<proteinExistence type="predicted"/>
<feature type="chain" id="PRO_5045380678" description="PEP-CTERM sorting domain-containing protein" evidence="1">
    <location>
        <begin position="27"/>
        <end position="139"/>
    </location>
</feature>
<dbReference type="Proteomes" id="UP001606303">
    <property type="component" value="Unassembled WGS sequence"/>
</dbReference>
<gene>
    <name evidence="2" type="ORF">ACG01O_04925</name>
</gene>
<name>A0ABW7GVD8_9BURK</name>
<organism evidence="2 3">
    <name type="scientific">Pelomonas baiyunensis</name>
    <dbReference type="NCBI Taxonomy" id="3299026"/>
    <lineage>
        <taxon>Bacteria</taxon>
        <taxon>Pseudomonadati</taxon>
        <taxon>Pseudomonadota</taxon>
        <taxon>Betaproteobacteria</taxon>
        <taxon>Burkholderiales</taxon>
        <taxon>Sphaerotilaceae</taxon>
        <taxon>Roseateles</taxon>
    </lineage>
</organism>
<sequence>MKSISTSLRRASAAAALGLAAAAAHATPVVWQLDNVKFTDGASATGSFTFDADTLSYSAWSIQTTNGMFAGQTYDTSTSSTYSALNSAHHFFINLLNNSRYLTFDLVGDLTNAGGAVAIRTPAGNSARDGSFECLNCAP</sequence>
<evidence type="ECO:0000256" key="1">
    <source>
        <dbReference type="SAM" id="SignalP"/>
    </source>
</evidence>
<reference evidence="2 3" key="1">
    <citation type="submission" date="2024-08" db="EMBL/GenBank/DDBJ databases">
        <authorList>
            <person name="Lu H."/>
        </authorList>
    </citation>
    <scope>NUCLEOTIDE SEQUENCE [LARGE SCALE GENOMIC DNA]</scope>
    <source>
        <strain evidence="2 3">BYS87W</strain>
    </source>
</reference>
<accession>A0ABW7GVD8</accession>
<feature type="signal peptide" evidence="1">
    <location>
        <begin position="1"/>
        <end position="26"/>
    </location>
</feature>
<evidence type="ECO:0008006" key="4">
    <source>
        <dbReference type="Google" id="ProtNLM"/>
    </source>
</evidence>
<keyword evidence="3" id="KW-1185">Reference proteome</keyword>
<evidence type="ECO:0000313" key="3">
    <source>
        <dbReference type="Proteomes" id="UP001606303"/>
    </source>
</evidence>
<dbReference type="RefSeq" id="WP_394381912.1">
    <property type="nucleotide sequence ID" value="NZ_JBIGIB010000001.1"/>
</dbReference>